<dbReference type="InterPro" id="IPR038332">
    <property type="entry name" value="PPE_sf"/>
</dbReference>
<dbReference type="AlphaFoldDB" id="X8AGF0"/>
<dbReference type="PATRIC" id="fig|1299334.3.peg.5869"/>
<dbReference type="SUPFAM" id="SSF140459">
    <property type="entry name" value="PE/PPE dimer-like"/>
    <property type="match status" value="1"/>
</dbReference>
<dbReference type="Gene3D" id="1.20.1260.20">
    <property type="entry name" value="PPE superfamily"/>
    <property type="match status" value="1"/>
</dbReference>
<dbReference type="GO" id="GO:0052572">
    <property type="term" value="P:response to host immune response"/>
    <property type="evidence" value="ECO:0007669"/>
    <property type="project" value="TreeGrafter"/>
</dbReference>
<accession>X8AGF0</accession>
<feature type="domain" description="PPE" evidence="2">
    <location>
        <begin position="2"/>
        <end position="58"/>
    </location>
</feature>
<gene>
    <name evidence="3" type="ORF">I553_4179</name>
</gene>
<dbReference type="PANTHER" id="PTHR46766">
    <property type="entry name" value="GLUTAMINE-RICH PROTEIN 2"/>
    <property type="match status" value="1"/>
</dbReference>
<dbReference type="Pfam" id="PF00823">
    <property type="entry name" value="PPE"/>
    <property type="match status" value="1"/>
</dbReference>
<dbReference type="EMBL" id="JAOB01000060">
    <property type="protein sequence ID" value="EUA29925.1"/>
    <property type="molecule type" value="Genomic_DNA"/>
</dbReference>
<protein>
    <submittedName>
        <fullName evidence="3">PPE family protein</fullName>
    </submittedName>
</protein>
<evidence type="ECO:0000256" key="1">
    <source>
        <dbReference type="ARBA" id="ARBA00010652"/>
    </source>
</evidence>
<evidence type="ECO:0000313" key="3">
    <source>
        <dbReference type="EMBL" id="EUA29925.1"/>
    </source>
</evidence>
<comment type="caution">
    <text evidence="3">The sequence shown here is derived from an EMBL/GenBank/DDBJ whole genome shotgun (WGS) entry which is preliminary data.</text>
</comment>
<organism evidence="3">
    <name type="scientific">Mycobacterium xenopi 4042</name>
    <dbReference type="NCBI Taxonomy" id="1299334"/>
    <lineage>
        <taxon>Bacteria</taxon>
        <taxon>Bacillati</taxon>
        <taxon>Actinomycetota</taxon>
        <taxon>Actinomycetes</taxon>
        <taxon>Mycobacteriales</taxon>
        <taxon>Mycobacteriaceae</taxon>
        <taxon>Mycobacterium</taxon>
    </lineage>
</organism>
<sequence>MDFAMLPPEINSGRIYAGPGSGPLVAAAEAWDGLAAELHSAANAYQSVISGLTAGLWLARRRRRWRPRPHLMSRG</sequence>
<proteinExistence type="inferred from homology"/>
<dbReference type="InterPro" id="IPR000030">
    <property type="entry name" value="PPE_dom"/>
</dbReference>
<reference evidence="3" key="1">
    <citation type="submission" date="2014-01" db="EMBL/GenBank/DDBJ databases">
        <authorList>
            <person name="Brown-Elliot B."/>
            <person name="Wallace R."/>
            <person name="Lenaerts A."/>
            <person name="Ordway D."/>
            <person name="DeGroote M.A."/>
            <person name="Parker T."/>
            <person name="Sizemore C."/>
            <person name="Tallon L.J."/>
            <person name="Sadzewicz L.K."/>
            <person name="Sengamalay N."/>
            <person name="Fraser C.M."/>
            <person name="Hine E."/>
            <person name="Shefchek K.A."/>
            <person name="Das S.P."/>
            <person name="Tettelin H."/>
        </authorList>
    </citation>
    <scope>NUCLEOTIDE SEQUENCE [LARGE SCALE GENOMIC DNA]</scope>
    <source>
        <strain evidence="3">4042</strain>
    </source>
</reference>
<dbReference type="PANTHER" id="PTHR46766:SF1">
    <property type="entry name" value="GLUTAMINE-RICH PROTEIN 2"/>
    <property type="match status" value="1"/>
</dbReference>
<comment type="similarity">
    <text evidence="1">Belongs to the mycobacterial PPE family.</text>
</comment>
<name>X8AGF0_MYCXE</name>
<evidence type="ECO:0000259" key="2">
    <source>
        <dbReference type="Pfam" id="PF00823"/>
    </source>
</evidence>